<evidence type="ECO:0000313" key="2">
    <source>
        <dbReference type="EMBL" id="SYW84429.1"/>
    </source>
</evidence>
<dbReference type="AlphaFoldDB" id="A0A8H8QSU7"/>
<feature type="region of interest" description="Disordered" evidence="1">
    <location>
        <begin position="980"/>
        <end position="1075"/>
    </location>
</feature>
<feature type="compositionally biased region" description="Pro residues" evidence="1">
    <location>
        <begin position="476"/>
        <end position="485"/>
    </location>
</feature>
<feature type="compositionally biased region" description="Polar residues" evidence="1">
    <location>
        <begin position="1063"/>
        <end position="1075"/>
    </location>
</feature>
<evidence type="ECO:0000313" key="3">
    <source>
        <dbReference type="Proteomes" id="UP000658997"/>
    </source>
</evidence>
<gene>
    <name evidence="2" type="ORF">UBRO2_05529</name>
</gene>
<name>A0A8H8QSU7_9BASI</name>
<reference evidence="2" key="1">
    <citation type="submission" date="2018-08" db="EMBL/GenBank/DDBJ databases">
        <authorList>
            <person name="Guldener U."/>
        </authorList>
    </citation>
    <scope>NUCLEOTIDE SEQUENCE</scope>
    <source>
        <strain evidence="2">UB2</strain>
    </source>
</reference>
<feature type="compositionally biased region" description="Polar residues" evidence="1">
    <location>
        <begin position="230"/>
        <end position="241"/>
    </location>
</feature>
<dbReference type="EMBL" id="ULHB01000177">
    <property type="protein sequence ID" value="SYW84429.1"/>
    <property type="molecule type" value="Genomic_DNA"/>
</dbReference>
<sequence length="1075" mass="112474">MTSSVVVATGKSLCRRHNSYNNLVASSDNVSEWLHQSSHDNTPKAQTGFATSHETIHRQDSFASLTDGFGIVSPPALSWSNTAESKIMGLNNADDYLCDLVEHSIATLDDNCLLTLTLHIDYNTETDLKTTVTETLHVDNFFNDSTSASSSPYTGTTIKLPGWNHGPEIASGFNSDADSSEGIWYGHTQAINSKTARRGPDVPSFAFNIEHSEPAASPGAPTSLEFDTLNPPSSTSPNESQGLLGAPARTLRSCISAPLLQRDDPVLEAAGTQNLINDYLIDVGFPQDRIPETNALGLELGPQSSVVNSPAQDGLINDVSLSTGSDGLHIQTELAGGNTSIAQSSALFQRRAVQPELYAPAPVAVPAAVEGSTGDRTIEVAPGRTVTVNNPAEPTLDPEKMTDEQKRRLVQLHQTHVAQQAARLGVYRDFVTPSQQFAGQEASERAAKAVQAALMYDMEGNSPRKLSVGSTGLPTPVTPQHPLQPGPSSGGAGNAYHPHLQYMPDMQMQGYPAGANFDPRMSGMPLSADSASFAPSIQNQFSNLHLAQQQQAQAHQGQGVFTPQFLHQNDTTLFAGQGMGTQDMSGYTSVYPPPRHNSVSGGSGVDRGSISGASGAARMGMYGLTLSASGMVGGATGVDQMLLAARRGSHAVLRTSESSPSLASQIAANPMRLQNPFSQQLPQQQQVPTTLEPAKLMGAAGSNVGLEIGLMPPVASTPRSASADASREHLALQQTRMRQLQQQRPQLLQMQNVAVKRQQAAVSAAAKQGTVTTRKMPSNLSAPLSPPRSPAKMKSTPHLYSPLAGSSGIGLPPSPGKPMLRKIASNRRITTTGDSGSTLMANGSSGSSSASFSTSGHGLKSKSSNIGSQGFTLELTTTASPNRARTISHQSASSSRSHSSLSKSKSPTPSALASGSGNGGFSSLSFVNYGMDDADEICSAVAPSGSYKVPLRGFGASSGEDDDFDDEASSIRTRTMSNITGTTAGMMGSDEEKDSPGSSTTVMPGSPTKKVRKNSSRPNLLMASGSSGGSSLKSKRSVANLGGSSRGWDLMGMGRSPRRAKSTIISPVSSAGSGE</sequence>
<feature type="compositionally biased region" description="Low complexity" evidence="1">
    <location>
        <begin position="884"/>
        <end position="917"/>
    </location>
</feature>
<evidence type="ECO:0000256" key="1">
    <source>
        <dbReference type="SAM" id="MobiDB-lite"/>
    </source>
</evidence>
<accession>A0A8H8QSU7</accession>
<feature type="compositionally biased region" description="Polar residues" evidence="1">
    <location>
        <begin position="861"/>
        <end position="883"/>
    </location>
</feature>
<organism evidence="2 3">
    <name type="scientific">Ustilago bromivora</name>
    <dbReference type="NCBI Taxonomy" id="307758"/>
    <lineage>
        <taxon>Eukaryota</taxon>
        <taxon>Fungi</taxon>
        <taxon>Dikarya</taxon>
        <taxon>Basidiomycota</taxon>
        <taxon>Ustilaginomycotina</taxon>
        <taxon>Ustilaginomycetes</taxon>
        <taxon>Ustilaginales</taxon>
        <taxon>Ustilaginaceae</taxon>
        <taxon>Ustilago</taxon>
    </lineage>
</organism>
<feature type="region of interest" description="Disordered" evidence="1">
    <location>
        <begin position="765"/>
        <end position="917"/>
    </location>
</feature>
<proteinExistence type="predicted"/>
<feature type="region of interest" description="Disordered" evidence="1">
    <location>
        <begin position="461"/>
        <end position="494"/>
    </location>
</feature>
<feature type="compositionally biased region" description="Low complexity" evidence="1">
    <location>
        <begin position="801"/>
        <end position="811"/>
    </location>
</feature>
<feature type="compositionally biased region" description="Low complexity" evidence="1">
    <location>
        <begin position="843"/>
        <end position="858"/>
    </location>
</feature>
<protein>
    <submittedName>
        <fullName evidence="2">Uncharacterized protein</fullName>
    </submittedName>
</protein>
<feature type="compositionally biased region" description="Polar residues" evidence="1">
    <location>
        <begin position="827"/>
        <end position="842"/>
    </location>
</feature>
<keyword evidence="3" id="KW-1185">Reference proteome</keyword>
<comment type="caution">
    <text evidence="2">The sequence shown here is derived from an EMBL/GenBank/DDBJ whole genome shotgun (WGS) entry which is preliminary data.</text>
</comment>
<feature type="region of interest" description="Disordered" evidence="1">
    <location>
        <begin position="212"/>
        <end position="244"/>
    </location>
</feature>
<dbReference type="Proteomes" id="UP000658997">
    <property type="component" value="Unassembled WGS sequence"/>
</dbReference>